<evidence type="ECO:0000313" key="2">
    <source>
        <dbReference type="Proteomes" id="UP000663852"/>
    </source>
</evidence>
<feature type="non-terminal residue" evidence="1">
    <location>
        <position position="1"/>
    </location>
</feature>
<name>A0A815XFT8_ADIRI</name>
<gene>
    <name evidence="1" type="ORF">EDS130_LOCUS46361</name>
</gene>
<reference evidence="1" key="1">
    <citation type="submission" date="2021-02" db="EMBL/GenBank/DDBJ databases">
        <authorList>
            <person name="Nowell W R."/>
        </authorList>
    </citation>
    <scope>NUCLEOTIDE SEQUENCE</scope>
</reference>
<organism evidence="1 2">
    <name type="scientific">Adineta ricciae</name>
    <name type="common">Rotifer</name>
    <dbReference type="NCBI Taxonomy" id="249248"/>
    <lineage>
        <taxon>Eukaryota</taxon>
        <taxon>Metazoa</taxon>
        <taxon>Spiralia</taxon>
        <taxon>Gnathifera</taxon>
        <taxon>Rotifera</taxon>
        <taxon>Eurotatoria</taxon>
        <taxon>Bdelloidea</taxon>
        <taxon>Adinetida</taxon>
        <taxon>Adinetidae</taxon>
        <taxon>Adineta</taxon>
    </lineage>
</organism>
<dbReference type="OrthoDB" id="529273at2759"/>
<accession>A0A815XFT8</accession>
<sequence length="95" mass="11349">YGCRHLSFYYRRCAESFHLQHALWIPSVNERGFQDNSCRRDGTITVNIKEIIEEIKNLLKNEIAYRNGYLQRALNIFNDRTLSDHPLHEYQHILA</sequence>
<evidence type="ECO:0000313" key="1">
    <source>
        <dbReference type="EMBL" id="CAF1556946.1"/>
    </source>
</evidence>
<comment type="caution">
    <text evidence="1">The sequence shown here is derived from an EMBL/GenBank/DDBJ whole genome shotgun (WGS) entry which is preliminary data.</text>
</comment>
<dbReference type="Proteomes" id="UP000663852">
    <property type="component" value="Unassembled WGS sequence"/>
</dbReference>
<dbReference type="AlphaFoldDB" id="A0A815XFT8"/>
<dbReference type="EMBL" id="CAJNOJ010002041">
    <property type="protein sequence ID" value="CAF1556946.1"/>
    <property type="molecule type" value="Genomic_DNA"/>
</dbReference>
<protein>
    <submittedName>
        <fullName evidence="1">Uncharacterized protein</fullName>
    </submittedName>
</protein>
<proteinExistence type="predicted"/>